<dbReference type="AlphaFoldDB" id="A0A834YEH3"/>
<comment type="caution">
    <text evidence="2">The sequence shown here is derived from an EMBL/GenBank/DDBJ whole genome shotgun (WGS) entry which is preliminary data.</text>
</comment>
<keyword evidence="3" id="KW-1185">Reference proteome</keyword>
<organism evidence="2 3">
    <name type="scientific">Tetracentron sinense</name>
    <name type="common">Spur-leaf</name>
    <dbReference type="NCBI Taxonomy" id="13715"/>
    <lineage>
        <taxon>Eukaryota</taxon>
        <taxon>Viridiplantae</taxon>
        <taxon>Streptophyta</taxon>
        <taxon>Embryophyta</taxon>
        <taxon>Tracheophyta</taxon>
        <taxon>Spermatophyta</taxon>
        <taxon>Magnoliopsida</taxon>
        <taxon>Trochodendrales</taxon>
        <taxon>Trochodendraceae</taxon>
        <taxon>Tetracentron</taxon>
    </lineage>
</organism>
<gene>
    <name evidence="2" type="ORF">HHK36_028213</name>
</gene>
<evidence type="ECO:0000259" key="1">
    <source>
        <dbReference type="Pfam" id="PF14111"/>
    </source>
</evidence>
<dbReference type="OrthoDB" id="1751950at2759"/>
<accession>A0A834YEH3</accession>
<evidence type="ECO:0000313" key="3">
    <source>
        <dbReference type="Proteomes" id="UP000655225"/>
    </source>
</evidence>
<proteinExistence type="predicted"/>
<name>A0A834YEH3_TETSI</name>
<feature type="domain" description="DUF4283" evidence="1">
    <location>
        <begin position="74"/>
        <end position="153"/>
    </location>
</feature>
<dbReference type="InterPro" id="IPR025558">
    <property type="entry name" value="DUF4283"/>
</dbReference>
<dbReference type="EMBL" id="JABCRI010000021">
    <property type="protein sequence ID" value="KAF8380723.1"/>
    <property type="molecule type" value="Genomic_DNA"/>
</dbReference>
<sequence length="347" mass="38691">MEAVNMGGRSPPQPLDLPKISYAEAVGNAMRSRLGHHKDLSFNSINDVKQSATFQGEPELFYTEEELKISAAGFQKVLIAKFAYGRSSIEVLKNYIQGTFHTKLSIYVGILYEKHQLIRFESKEDFISVWLKESCYGDGQLVRFIKWTPLFQADDCRKGERKSGIGTVMKKPKGMGKEVLNKEKKRGDMYTDPIAKESTARWVEKTFEKSKQNESNEQDKQTVILNTAVAGKDEEEKHTKLWSGTRGSAIPRVIFRKSSPVSQPTPGNLAVVPIPSDFPVKREEEEDPDLTLISKAFLCSGHLRLRAPPALLWPPPALLRPPPLLTCAAPVTLLSSLSVSSNTIVCA</sequence>
<dbReference type="Pfam" id="PF14111">
    <property type="entry name" value="DUF4283"/>
    <property type="match status" value="1"/>
</dbReference>
<reference evidence="2 3" key="1">
    <citation type="submission" date="2020-04" db="EMBL/GenBank/DDBJ databases">
        <title>Plant Genome Project.</title>
        <authorList>
            <person name="Zhang R.-G."/>
        </authorList>
    </citation>
    <scope>NUCLEOTIDE SEQUENCE [LARGE SCALE GENOMIC DNA]</scope>
    <source>
        <strain evidence="2">YNK0</strain>
        <tissue evidence="2">Leaf</tissue>
    </source>
</reference>
<protein>
    <recommendedName>
        <fullName evidence="1">DUF4283 domain-containing protein</fullName>
    </recommendedName>
</protein>
<evidence type="ECO:0000313" key="2">
    <source>
        <dbReference type="EMBL" id="KAF8380723.1"/>
    </source>
</evidence>
<dbReference type="Proteomes" id="UP000655225">
    <property type="component" value="Unassembled WGS sequence"/>
</dbReference>